<evidence type="ECO:0008006" key="5">
    <source>
        <dbReference type="Google" id="ProtNLM"/>
    </source>
</evidence>
<dbReference type="AlphaFoldDB" id="A0A9P5GQK6"/>
<dbReference type="EMBL" id="JAAOZQ010000022">
    <property type="protein sequence ID" value="KAF7526437.1"/>
    <property type="molecule type" value="Genomic_DNA"/>
</dbReference>
<feature type="transmembrane region" description="Helical" evidence="2">
    <location>
        <begin position="248"/>
        <end position="268"/>
    </location>
</feature>
<keyword evidence="4" id="KW-1185">Reference proteome</keyword>
<keyword evidence="2" id="KW-0472">Membrane</keyword>
<evidence type="ECO:0000313" key="3">
    <source>
        <dbReference type="EMBL" id="KAF7526437.1"/>
    </source>
</evidence>
<dbReference type="Proteomes" id="UP000701341">
    <property type="component" value="Unassembled WGS sequence"/>
</dbReference>
<comment type="caution">
    <text evidence="3">The sequence shown here is derived from an EMBL/GenBank/DDBJ whole genome shotgun (WGS) entry which is preliminary data.</text>
</comment>
<evidence type="ECO:0000256" key="2">
    <source>
        <dbReference type="SAM" id="Phobius"/>
    </source>
</evidence>
<dbReference type="SUPFAM" id="SSF58100">
    <property type="entry name" value="Bacterial hemolysins"/>
    <property type="match status" value="1"/>
</dbReference>
<organism evidence="3 4">
    <name type="scientific">Penicillium crustosum</name>
    <name type="common">Blue mold fungus</name>
    <dbReference type="NCBI Taxonomy" id="36656"/>
    <lineage>
        <taxon>Eukaryota</taxon>
        <taxon>Fungi</taxon>
        <taxon>Dikarya</taxon>
        <taxon>Ascomycota</taxon>
        <taxon>Pezizomycotina</taxon>
        <taxon>Eurotiomycetes</taxon>
        <taxon>Eurotiomycetidae</taxon>
        <taxon>Eurotiales</taxon>
        <taxon>Aspergillaceae</taxon>
        <taxon>Penicillium</taxon>
    </lineage>
</organism>
<keyword evidence="2" id="KW-0812">Transmembrane</keyword>
<feature type="transmembrane region" description="Helical" evidence="2">
    <location>
        <begin position="274"/>
        <end position="303"/>
    </location>
</feature>
<name>A0A9P5GQK6_PENCR</name>
<feature type="coiled-coil region" evidence="1">
    <location>
        <begin position="222"/>
        <end position="249"/>
    </location>
</feature>
<feature type="non-terminal residue" evidence="3">
    <location>
        <position position="390"/>
    </location>
</feature>
<gene>
    <name evidence="3" type="ORF">PCG10_004133</name>
</gene>
<keyword evidence="1" id="KW-0175">Coiled coil</keyword>
<dbReference type="Gene3D" id="1.20.1170.10">
    <property type="match status" value="1"/>
</dbReference>
<accession>A0A9P5GQK6</accession>
<proteinExistence type="predicted"/>
<keyword evidence="2" id="KW-1133">Transmembrane helix</keyword>
<sequence>MAYLDEYTLASPPPPYEEVEKKVNDLIGPNPTVDKVLNATKGLSQGDLVTLIKESGNEKRFPLKTEKQKEHFAIALSQTVSSPDFKDKVKHSSSSASLAAKEISAIFQRLHVKVVQIDQIHKSTFQKPLRDIQGTYHTLLRDSRTTAVEIAQYGTLFDEVIIKLCADESLLIEERKVSINDYIAKSKTFSDEASKLDERFNNLIQTFSDFVDTFSTWAQDKEKEISDEIKALNEDLKKLRAKLTKLKIARDSFVTVGAAVVPVTAILIGVFDKVAIPLVIGGLIAAGVTLAIIVGLSAAITVTEGEIDEKTKKKEELETQLKQIQQARQELETLGNNSLLSFKLSAGILAGYWQTTMKDAREIQFWLNDGAKNADQPQYMKLNLNKSVAI</sequence>
<evidence type="ECO:0000313" key="4">
    <source>
        <dbReference type="Proteomes" id="UP000701341"/>
    </source>
</evidence>
<protein>
    <recommendedName>
        <fullName evidence="5">Alpha-xenorhabdolysin family binary toxin subunit A</fullName>
    </recommendedName>
</protein>
<feature type="coiled-coil region" evidence="1">
    <location>
        <begin position="300"/>
        <end position="337"/>
    </location>
</feature>
<reference evidence="3" key="1">
    <citation type="submission" date="2020-02" db="EMBL/GenBank/DDBJ databases">
        <authorList>
            <person name="Lichtner F.J."/>
        </authorList>
    </citation>
    <scope>NUCLEOTIDE SEQUENCE</scope>
    <source>
        <strain evidence="3">G10</strain>
    </source>
</reference>
<evidence type="ECO:0000256" key="1">
    <source>
        <dbReference type="SAM" id="Coils"/>
    </source>
</evidence>